<dbReference type="STRING" id="420998.JDO7802_01421"/>
<reference evidence="1 2" key="1">
    <citation type="submission" date="2015-07" db="EMBL/GenBank/DDBJ databases">
        <authorList>
            <person name="Noorani M."/>
        </authorList>
    </citation>
    <scope>NUCLEOTIDE SEQUENCE [LARGE SCALE GENOMIC DNA]</scope>
    <source>
        <strain evidence="1 2">CECT 7802</strain>
    </source>
</reference>
<dbReference type="SUPFAM" id="SSF47226">
    <property type="entry name" value="Histidine-containing phosphotransfer domain, HPT domain"/>
    <property type="match status" value="1"/>
</dbReference>
<proteinExistence type="predicted"/>
<evidence type="ECO:0000313" key="2">
    <source>
        <dbReference type="Proteomes" id="UP000049222"/>
    </source>
</evidence>
<dbReference type="EMBL" id="CXSU01000011">
    <property type="protein sequence ID" value="CTQ49408.1"/>
    <property type="molecule type" value="Genomic_DNA"/>
</dbReference>
<dbReference type="AlphaFoldDB" id="A0A0M6YGD2"/>
<gene>
    <name evidence="1" type="ORF">JDO7802_01421</name>
</gene>
<organism evidence="1 2">
    <name type="scientific">Jannaschia donghaensis</name>
    <dbReference type="NCBI Taxonomy" id="420998"/>
    <lineage>
        <taxon>Bacteria</taxon>
        <taxon>Pseudomonadati</taxon>
        <taxon>Pseudomonadota</taxon>
        <taxon>Alphaproteobacteria</taxon>
        <taxon>Rhodobacterales</taxon>
        <taxon>Roseobacteraceae</taxon>
        <taxon>Jannaschia</taxon>
    </lineage>
</organism>
<dbReference type="GO" id="GO:0000160">
    <property type="term" value="P:phosphorelay signal transduction system"/>
    <property type="evidence" value="ECO:0007669"/>
    <property type="project" value="InterPro"/>
</dbReference>
<sequence length="107" mass="11495">MIDASRIEELRAEIGDDDLSFIVSVYLEEARSTLHQVAGGLPQPDYVRAVHFLRSGALNLGLCGIAVLAGQMERDIVDGTVIQQTLGARQLGDALDQTMAELETALA</sequence>
<name>A0A0M6YGD2_9RHOB</name>
<evidence type="ECO:0008006" key="3">
    <source>
        <dbReference type="Google" id="ProtNLM"/>
    </source>
</evidence>
<protein>
    <recommendedName>
        <fullName evidence="3">Hpt domain protein</fullName>
    </recommendedName>
</protein>
<evidence type="ECO:0000313" key="1">
    <source>
        <dbReference type="EMBL" id="CTQ49408.1"/>
    </source>
</evidence>
<dbReference type="Proteomes" id="UP000049222">
    <property type="component" value="Unassembled WGS sequence"/>
</dbReference>
<keyword evidence="2" id="KW-1185">Reference proteome</keyword>
<dbReference type="Gene3D" id="1.20.120.160">
    <property type="entry name" value="HPT domain"/>
    <property type="match status" value="1"/>
</dbReference>
<accession>A0A0M6YGD2</accession>
<dbReference type="InterPro" id="IPR036641">
    <property type="entry name" value="HPT_dom_sf"/>
</dbReference>